<proteinExistence type="predicted"/>
<organism evidence="1 2">
    <name type="scientific">Aspergillus melleus</name>
    <dbReference type="NCBI Taxonomy" id="138277"/>
    <lineage>
        <taxon>Eukaryota</taxon>
        <taxon>Fungi</taxon>
        <taxon>Dikarya</taxon>
        <taxon>Ascomycota</taxon>
        <taxon>Pezizomycotina</taxon>
        <taxon>Eurotiomycetes</taxon>
        <taxon>Eurotiomycetidae</taxon>
        <taxon>Eurotiales</taxon>
        <taxon>Aspergillaceae</taxon>
        <taxon>Aspergillus</taxon>
        <taxon>Aspergillus subgen. Circumdati</taxon>
    </lineage>
</organism>
<reference evidence="1 2" key="1">
    <citation type="journal article" date="2023" name="ACS Omega">
        <title>Identification of the Neoaspergillic Acid Biosynthesis Gene Cluster by Establishing an In Vitro CRISPR-Ribonucleoprotein Genetic System in Aspergillus melleus.</title>
        <authorList>
            <person name="Yuan B."/>
            <person name="Grau M.F."/>
            <person name="Murata R.M."/>
            <person name="Torok T."/>
            <person name="Venkateswaran K."/>
            <person name="Stajich J.E."/>
            <person name="Wang C.C.C."/>
        </authorList>
    </citation>
    <scope>NUCLEOTIDE SEQUENCE [LARGE SCALE GENOMIC DNA]</scope>
    <source>
        <strain evidence="1 2">IMV 1140</strain>
    </source>
</reference>
<sequence length="82" mass="8825">MAQSDLLEELDGPMHLRVSSHVKDTCQVVQNGSSSLMLRFLCLVQAAVTLHEAGQREQPLLNYAGISSESQGAAPTWKVSGT</sequence>
<name>A0ACC3AV59_9EURO</name>
<evidence type="ECO:0000313" key="1">
    <source>
        <dbReference type="EMBL" id="KAK1141285.1"/>
    </source>
</evidence>
<evidence type="ECO:0000313" key="2">
    <source>
        <dbReference type="Proteomes" id="UP001177260"/>
    </source>
</evidence>
<gene>
    <name evidence="1" type="ORF">N8T08_009188</name>
</gene>
<protein>
    <submittedName>
        <fullName evidence="1">Uncharacterized protein</fullName>
    </submittedName>
</protein>
<accession>A0ACC3AV59</accession>
<keyword evidence="2" id="KW-1185">Reference proteome</keyword>
<dbReference type="Proteomes" id="UP001177260">
    <property type="component" value="Unassembled WGS sequence"/>
</dbReference>
<comment type="caution">
    <text evidence="1">The sequence shown here is derived from an EMBL/GenBank/DDBJ whole genome shotgun (WGS) entry which is preliminary data.</text>
</comment>
<dbReference type="EMBL" id="JAOPJF010000066">
    <property type="protein sequence ID" value="KAK1141285.1"/>
    <property type="molecule type" value="Genomic_DNA"/>
</dbReference>